<dbReference type="SUPFAM" id="SSF69754">
    <property type="entry name" value="Ribosome binding protein Y (YfiA homologue)"/>
    <property type="match status" value="1"/>
</dbReference>
<protein>
    <submittedName>
        <fullName evidence="2">Ribosome-associated translation inhibitor RaiA</fullName>
    </submittedName>
</protein>
<dbReference type="CDD" id="cd00552">
    <property type="entry name" value="RaiA"/>
    <property type="match status" value="1"/>
</dbReference>
<dbReference type="EMBL" id="DTAR01000030">
    <property type="protein sequence ID" value="HGM97481.1"/>
    <property type="molecule type" value="Genomic_DNA"/>
</dbReference>
<keyword evidence="1" id="KW-0810">Translation regulation</keyword>
<dbReference type="AlphaFoldDB" id="A0A7V4ABF0"/>
<dbReference type="InterPro" id="IPR003489">
    <property type="entry name" value="RHF/RaiA"/>
</dbReference>
<dbReference type="GO" id="GO:0043024">
    <property type="term" value="F:ribosomal small subunit binding"/>
    <property type="evidence" value="ECO:0007669"/>
    <property type="project" value="TreeGrafter"/>
</dbReference>
<accession>A0A7V4ABF0</accession>
<evidence type="ECO:0000313" key="2">
    <source>
        <dbReference type="EMBL" id="HGM97481.1"/>
    </source>
</evidence>
<evidence type="ECO:0000256" key="1">
    <source>
        <dbReference type="ARBA" id="ARBA00022845"/>
    </source>
</evidence>
<dbReference type="GO" id="GO:0045900">
    <property type="term" value="P:negative regulation of translational elongation"/>
    <property type="evidence" value="ECO:0007669"/>
    <property type="project" value="TreeGrafter"/>
</dbReference>
<dbReference type="GO" id="GO:0022627">
    <property type="term" value="C:cytosolic small ribosomal subunit"/>
    <property type="evidence" value="ECO:0007669"/>
    <property type="project" value="TreeGrafter"/>
</dbReference>
<reference evidence="2" key="1">
    <citation type="journal article" date="2020" name="mSystems">
        <title>Genome- and Community-Level Interaction Insights into Carbon Utilization and Element Cycling Functions of Hydrothermarchaeota in Hydrothermal Sediment.</title>
        <authorList>
            <person name="Zhou Z."/>
            <person name="Liu Y."/>
            <person name="Xu W."/>
            <person name="Pan J."/>
            <person name="Luo Z.H."/>
            <person name="Li M."/>
        </authorList>
    </citation>
    <scope>NUCLEOTIDE SEQUENCE [LARGE SCALE GENOMIC DNA]</scope>
    <source>
        <strain evidence="2">SpSt-626</strain>
    </source>
</reference>
<dbReference type="InterPro" id="IPR036567">
    <property type="entry name" value="RHF-like"/>
</dbReference>
<dbReference type="PANTHER" id="PTHR33231">
    <property type="entry name" value="30S RIBOSOMAL PROTEIN"/>
    <property type="match status" value="1"/>
</dbReference>
<dbReference type="Pfam" id="PF02482">
    <property type="entry name" value="Ribosomal_S30AE"/>
    <property type="match status" value="1"/>
</dbReference>
<dbReference type="InterPro" id="IPR050574">
    <property type="entry name" value="HPF/YfiA_ribosome-assoc"/>
</dbReference>
<gene>
    <name evidence="2" type="primary">raiA</name>
    <name evidence="2" type="ORF">ENT96_00315</name>
</gene>
<comment type="caution">
    <text evidence="2">The sequence shown here is derived from an EMBL/GenBank/DDBJ whole genome shotgun (WGS) entry which is preliminary data.</text>
</comment>
<proteinExistence type="predicted"/>
<organism evidence="2">
    <name type="scientific">candidate division WOR-3 bacterium</name>
    <dbReference type="NCBI Taxonomy" id="2052148"/>
    <lineage>
        <taxon>Bacteria</taxon>
        <taxon>Bacteria division WOR-3</taxon>
    </lineage>
</organism>
<name>A0A7V4ABF0_UNCW3</name>
<sequence>MERFSITSRNVEITEEMRAYIEKRLKKMERFSEKINKAEVIVEEQRGRFRCEFLVDVNRKFLKAESISNDFFYAIDELKEKMGRQLQKYEERLKRRKR</sequence>
<dbReference type="Gene3D" id="3.30.160.100">
    <property type="entry name" value="Ribosome hibernation promotion factor-like"/>
    <property type="match status" value="1"/>
</dbReference>
<dbReference type="NCBIfam" id="TIGR00741">
    <property type="entry name" value="yfiA"/>
    <property type="match status" value="1"/>
</dbReference>
<dbReference type="PANTHER" id="PTHR33231:SF1">
    <property type="entry name" value="30S RIBOSOMAL PROTEIN"/>
    <property type="match status" value="1"/>
</dbReference>